<keyword evidence="1" id="KW-0732">Signal</keyword>
<dbReference type="AlphaFoldDB" id="A0A517SD42"/>
<protein>
    <recommendedName>
        <fullName evidence="4">DUF1570 domain-containing protein</fullName>
    </recommendedName>
</protein>
<keyword evidence="3" id="KW-1185">Reference proteome</keyword>
<dbReference type="InParanoid" id="A0A517SD42"/>
<proteinExistence type="predicted"/>
<dbReference type="EMBL" id="CP036271">
    <property type="protein sequence ID" value="QDT54036.1"/>
    <property type="molecule type" value="Genomic_DNA"/>
</dbReference>
<dbReference type="OrthoDB" id="249876at2"/>
<reference evidence="2 3" key="1">
    <citation type="submission" date="2019-02" db="EMBL/GenBank/DDBJ databases">
        <title>Deep-cultivation of Planctomycetes and their phenomic and genomic characterization uncovers novel biology.</title>
        <authorList>
            <person name="Wiegand S."/>
            <person name="Jogler M."/>
            <person name="Boedeker C."/>
            <person name="Pinto D."/>
            <person name="Vollmers J."/>
            <person name="Rivas-Marin E."/>
            <person name="Kohn T."/>
            <person name="Peeters S.H."/>
            <person name="Heuer A."/>
            <person name="Rast P."/>
            <person name="Oberbeckmann S."/>
            <person name="Bunk B."/>
            <person name="Jeske O."/>
            <person name="Meyerdierks A."/>
            <person name="Storesund J.E."/>
            <person name="Kallscheuer N."/>
            <person name="Luecker S."/>
            <person name="Lage O.M."/>
            <person name="Pohl T."/>
            <person name="Merkel B.J."/>
            <person name="Hornburger P."/>
            <person name="Mueller R.-W."/>
            <person name="Bruemmer F."/>
            <person name="Labrenz M."/>
            <person name="Spormann A.M."/>
            <person name="Op den Camp H."/>
            <person name="Overmann J."/>
            <person name="Amann R."/>
            <person name="Jetten M.S.M."/>
            <person name="Mascher T."/>
            <person name="Medema M.H."/>
            <person name="Devos D.P."/>
            <person name="Kaster A.-K."/>
            <person name="Ovreas L."/>
            <person name="Rohde M."/>
            <person name="Galperin M.Y."/>
            <person name="Jogler C."/>
        </authorList>
    </citation>
    <scope>NUCLEOTIDE SEQUENCE [LARGE SCALE GENOMIC DNA]</scope>
    <source>
        <strain evidence="2 3">Pan44</strain>
    </source>
</reference>
<dbReference type="Proteomes" id="UP000315700">
    <property type="component" value="Chromosome"/>
</dbReference>
<evidence type="ECO:0008006" key="4">
    <source>
        <dbReference type="Google" id="ProtNLM"/>
    </source>
</evidence>
<evidence type="ECO:0000313" key="2">
    <source>
        <dbReference type="EMBL" id="QDT54036.1"/>
    </source>
</evidence>
<dbReference type="KEGG" id="ccos:Pan44_20630"/>
<accession>A0A517SD42</accession>
<sequence precursor="true">MSGRFVHRLIVASAFLAAAVATVSAEWVDQRKAGPFELRSEFPLTDDEGRSLVREMDLLKADVEGLLAIKASDDPIQVSLFSSVRTYRDHLAQRVPEGMSRPALFVKGADMSRVYVYRRKGYATDVRHECTHAVLHNALPFVPLWLDEGFAEYFETPAAERASGSPYLRSLKRSIVFRWKPNLQRLEVLEDLGDMHEDEYRESWAWVHFMVHGPQNVRQVLSDYLYDIEQGDAGRPLSARLAAVAPNYNQQLVQHLKSWR</sequence>
<evidence type="ECO:0000256" key="1">
    <source>
        <dbReference type="SAM" id="SignalP"/>
    </source>
</evidence>
<dbReference type="RefSeq" id="WP_145029740.1">
    <property type="nucleotide sequence ID" value="NZ_CP036271.1"/>
</dbReference>
<gene>
    <name evidence="2" type="ORF">Pan44_20630</name>
</gene>
<feature type="signal peptide" evidence="1">
    <location>
        <begin position="1"/>
        <end position="25"/>
    </location>
</feature>
<organism evidence="2 3">
    <name type="scientific">Caulifigura coniformis</name>
    <dbReference type="NCBI Taxonomy" id="2527983"/>
    <lineage>
        <taxon>Bacteria</taxon>
        <taxon>Pseudomonadati</taxon>
        <taxon>Planctomycetota</taxon>
        <taxon>Planctomycetia</taxon>
        <taxon>Planctomycetales</taxon>
        <taxon>Planctomycetaceae</taxon>
        <taxon>Caulifigura</taxon>
    </lineage>
</organism>
<name>A0A517SD42_9PLAN</name>
<feature type="chain" id="PRO_5021794260" description="DUF1570 domain-containing protein" evidence="1">
    <location>
        <begin position="26"/>
        <end position="260"/>
    </location>
</feature>
<evidence type="ECO:0000313" key="3">
    <source>
        <dbReference type="Proteomes" id="UP000315700"/>
    </source>
</evidence>